<reference evidence="12" key="1">
    <citation type="submission" date="2023-02" db="EMBL/GenBank/DDBJ databases">
        <title>Nocardiopsis ansamitocini NBRC 112285.</title>
        <authorList>
            <person name="Ichikawa N."/>
            <person name="Sato H."/>
            <person name="Tonouchi N."/>
        </authorList>
    </citation>
    <scope>NUCLEOTIDE SEQUENCE</scope>
    <source>
        <strain evidence="12">NBRC 112285</strain>
    </source>
</reference>
<keyword evidence="7" id="KW-0067">ATP-binding</keyword>
<accession>A0A9W6UHC8</accession>
<dbReference type="SUPFAM" id="SSF56112">
    <property type="entry name" value="Protein kinase-like (PK-like)"/>
    <property type="match status" value="1"/>
</dbReference>
<feature type="domain" description="Protein kinase" evidence="11">
    <location>
        <begin position="16"/>
        <end position="298"/>
    </location>
</feature>
<dbReference type="PANTHER" id="PTHR43289:SF6">
    <property type="entry name" value="SERINE_THREONINE-PROTEIN KINASE NEKL-3"/>
    <property type="match status" value="1"/>
</dbReference>
<feature type="transmembrane region" description="Helical" evidence="10">
    <location>
        <begin position="392"/>
        <end position="415"/>
    </location>
</feature>
<dbReference type="InterPro" id="IPR008979">
    <property type="entry name" value="Galactose-bd-like_sf"/>
</dbReference>
<dbReference type="RefSeq" id="WP_285756723.1">
    <property type="nucleotide sequence ID" value="NZ_BSQG01000001.1"/>
</dbReference>
<keyword evidence="3" id="KW-0723">Serine/threonine-protein kinase</keyword>
<evidence type="ECO:0000256" key="10">
    <source>
        <dbReference type="SAM" id="Phobius"/>
    </source>
</evidence>
<feature type="region of interest" description="Disordered" evidence="9">
    <location>
        <begin position="423"/>
        <end position="466"/>
    </location>
</feature>
<evidence type="ECO:0000256" key="5">
    <source>
        <dbReference type="ARBA" id="ARBA00022741"/>
    </source>
</evidence>
<evidence type="ECO:0000256" key="7">
    <source>
        <dbReference type="ARBA" id="ARBA00022840"/>
    </source>
</evidence>
<comment type="caution">
    <text evidence="12">The sequence shown here is derived from an EMBL/GenBank/DDBJ whole genome shotgun (WGS) entry which is preliminary data.</text>
</comment>
<gene>
    <name evidence="12" type="ORF">Nans01_01960</name>
</gene>
<evidence type="ECO:0000256" key="1">
    <source>
        <dbReference type="ARBA" id="ARBA00004479"/>
    </source>
</evidence>
<keyword evidence="10" id="KW-0812">Transmembrane</keyword>
<dbReference type="Gene3D" id="1.10.510.10">
    <property type="entry name" value="Transferase(Phosphotransferase) domain 1"/>
    <property type="match status" value="1"/>
</dbReference>
<feature type="compositionally biased region" description="Pro residues" evidence="9">
    <location>
        <begin position="341"/>
        <end position="362"/>
    </location>
</feature>
<evidence type="ECO:0000256" key="2">
    <source>
        <dbReference type="ARBA" id="ARBA00012513"/>
    </source>
</evidence>
<dbReference type="PROSITE" id="PS00109">
    <property type="entry name" value="PROTEIN_KINASE_TYR"/>
    <property type="match status" value="1"/>
</dbReference>
<dbReference type="InterPro" id="IPR000719">
    <property type="entry name" value="Prot_kinase_dom"/>
</dbReference>
<keyword evidence="5" id="KW-0547">Nucleotide-binding</keyword>
<dbReference type="Proteomes" id="UP001165092">
    <property type="component" value="Unassembled WGS sequence"/>
</dbReference>
<evidence type="ECO:0000256" key="4">
    <source>
        <dbReference type="ARBA" id="ARBA00022679"/>
    </source>
</evidence>
<dbReference type="GO" id="GO:0004674">
    <property type="term" value="F:protein serine/threonine kinase activity"/>
    <property type="evidence" value="ECO:0007669"/>
    <property type="project" value="UniProtKB-KW"/>
</dbReference>
<dbReference type="SUPFAM" id="SSF49785">
    <property type="entry name" value="Galactose-binding domain-like"/>
    <property type="match status" value="1"/>
</dbReference>
<name>A0A9W6UHC8_9ACTN</name>
<dbReference type="InterPro" id="IPR011009">
    <property type="entry name" value="Kinase-like_dom_sf"/>
</dbReference>
<keyword evidence="13" id="KW-1185">Reference proteome</keyword>
<dbReference type="InterPro" id="IPR013222">
    <property type="entry name" value="Glyco_hyd_98_carb-bd"/>
</dbReference>
<keyword evidence="4" id="KW-0808">Transferase</keyword>
<dbReference type="Gene3D" id="2.60.120.1060">
    <property type="entry name" value="NPCBM/NEW2 domain"/>
    <property type="match status" value="1"/>
</dbReference>
<dbReference type="Gene3D" id="3.30.200.20">
    <property type="entry name" value="Phosphorylase Kinase, domain 1"/>
    <property type="match status" value="1"/>
</dbReference>
<sequence length="596" mass="62972">MSSALYVGPDSQPDKYRLVRSVGRGGDSTLYLAEAGDAGWVEPVVVKMLTTGFVTTAAQFAQLSNEWSEQAELLASVTRVGAVGVLDHFEGAVEHRADQAAEGGERALYLVMNHVSGMDLRDWRAEHAAEGPRGQREALRYLEQLAGVLDVLHSGRATPAKRAVVHGDLSPGNVMIDRDGQATLVDYGMGAIAARGLDGGPRPTEGYAAPETATGAYSPAADRYAFGAIAYFTLTGQEPPPGPERLRTVFSELPVLNGARPEERAAVLAVFSTDPAERPSVLQWIKRVRSLGTSTPWSTTEPPAADAPSTTPASSGAPRHITFGGPGPQRPVGGMRGTPAPRRPVPAPAPPSSPVRPVPQPRPLGDTTPMDPVPGSPAHTGERKKKKSRKPLLAWLAVLLLVAVGVGGVGAYTAFDRWNRNQPATSVEPNQQLAPVSSPPSSPSPSPSPTPEPSPSGPSDGPFDEERSLTELTPAATSPAALEWTTARMDDRTYNRSLTADLSCVGENWNDYDLARSWDVFEAVVGMGDLSAPTASAVFTVLVDGDERYAETVQSGDQTLVRIDVTDALRLRLGSEAGVDCDDAGLAVWGDPRLLG</sequence>
<keyword evidence="6" id="KW-0418">Kinase</keyword>
<dbReference type="AlphaFoldDB" id="A0A9W6UHC8"/>
<feature type="compositionally biased region" description="Pro residues" evidence="9">
    <location>
        <begin position="437"/>
        <end position="456"/>
    </location>
</feature>
<organism evidence="12 13">
    <name type="scientific">Nocardiopsis ansamitocini</name>
    <dbReference type="NCBI Taxonomy" id="1670832"/>
    <lineage>
        <taxon>Bacteria</taxon>
        <taxon>Bacillati</taxon>
        <taxon>Actinomycetota</taxon>
        <taxon>Actinomycetes</taxon>
        <taxon>Streptosporangiales</taxon>
        <taxon>Nocardiopsidaceae</taxon>
        <taxon>Nocardiopsis</taxon>
    </lineage>
</organism>
<evidence type="ECO:0000256" key="3">
    <source>
        <dbReference type="ARBA" id="ARBA00022527"/>
    </source>
</evidence>
<feature type="compositionally biased region" description="Low complexity" evidence="9">
    <location>
        <begin position="298"/>
        <end position="315"/>
    </location>
</feature>
<dbReference type="GO" id="GO:0005524">
    <property type="term" value="F:ATP binding"/>
    <property type="evidence" value="ECO:0007669"/>
    <property type="project" value="UniProtKB-KW"/>
</dbReference>
<dbReference type="PANTHER" id="PTHR43289">
    <property type="entry name" value="MITOGEN-ACTIVATED PROTEIN KINASE KINASE KINASE 20-RELATED"/>
    <property type="match status" value="1"/>
</dbReference>
<keyword evidence="10" id="KW-1133">Transmembrane helix</keyword>
<dbReference type="GO" id="GO:0016020">
    <property type="term" value="C:membrane"/>
    <property type="evidence" value="ECO:0007669"/>
    <property type="project" value="UniProtKB-SubCell"/>
</dbReference>
<keyword evidence="10" id="KW-0472">Membrane</keyword>
<feature type="region of interest" description="Disordered" evidence="9">
    <location>
        <begin position="293"/>
        <end position="389"/>
    </location>
</feature>
<evidence type="ECO:0000313" key="13">
    <source>
        <dbReference type="Proteomes" id="UP001165092"/>
    </source>
</evidence>
<comment type="subcellular location">
    <subcellularLocation>
        <location evidence="1">Membrane</location>
        <topology evidence="1">Single-pass type I membrane protein</topology>
    </subcellularLocation>
</comment>
<dbReference type="PROSITE" id="PS50011">
    <property type="entry name" value="PROTEIN_KINASE_DOM"/>
    <property type="match status" value="1"/>
</dbReference>
<dbReference type="Pfam" id="PF08305">
    <property type="entry name" value="NPCBM"/>
    <property type="match status" value="1"/>
</dbReference>
<proteinExistence type="predicted"/>
<dbReference type="SMART" id="SM00776">
    <property type="entry name" value="NPCBM"/>
    <property type="match status" value="1"/>
</dbReference>
<dbReference type="EMBL" id="BSQG01000001">
    <property type="protein sequence ID" value="GLU45845.1"/>
    <property type="molecule type" value="Genomic_DNA"/>
</dbReference>
<protein>
    <recommendedName>
        <fullName evidence="2">non-specific serine/threonine protein kinase</fullName>
        <ecNumber evidence="2">2.7.11.1</ecNumber>
    </recommendedName>
</protein>
<evidence type="ECO:0000256" key="6">
    <source>
        <dbReference type="ARBA" id="ARBA00022777"/>
    </source>
</evidence>
<dbReference type="Pfam" id="PF00069">
    <property type="entry name" value="Pkinase"/>
    <property type="match status" value="1"/>
</dbReference>
<feature type="compositionally biased region" description="Polar residues" evidence="9">
    <location>
        <begin position="423"/>
        <end position="435"/>
    </location>
</feature>
<dbReference type="InterPro" id="IPR008266">
    <property type="entry name" value="Tyr_kinase_AS"/>
</dbReference>
<evidence type="ECO:0000256" key="9">
    <source>
        <dbReference type="SAM" id="MobiDB-lite"/>
    </source>
</evidence>
<dbReference type="EC" id="2.7.11.1" evidence="2"/>
<evidence type="ECO:0000259" key="11">
    <source>
        <dbReference type="PROSITE" id="PS50011"/>
    </source>
</evidence>
<keyword evidence="8" id="KW-0675">Receptor</keyword>
<dbReference type="InterPro" id="IPR038637">
    <property type="entry name" value="NPCBM_sf"/>
</dbReference>
<evidence type="ECO:0000256" key="8">
    <source>
        <dbReference type="ARBA" id="ARBA00023170"/>
    </source>
</evidence>
<evidence type="ECO:0000313" key="12">
    <source>
        <dbReference type="EMBL" id="GLU45845.1"/>
    </source>
</evidence>